<feature type="domain" description="HTH deoR-type" evidence="4">
    <location>
        <begin position="4"/>
        <end position="59"/>
    </location>
</feature>
<evidence type="ECO:0000256" key="1">
    <source>
        <dbReference type="ARBA" id="ARBA00023015"/>
    </source>
</evidence>
<dbReference type="Pfam" id="PF00455">
    <property type="entry name" value="DeoRC"/>
    <property type="match status" value="1"/>
</dbReference>
<dbReference type="Pfam" id="PF08220">
    <property type="entry name" value="HTH_DeoR"/>
    <property type="match status" value="1"/>
</dbReference>
<dbReference type="GO" id="GO:0003700">
    <property type="term" value="F:DNA-binding transcription factor activity"/>
    <property type="evidence" value="ECO:0007669"/>
    <property type="project" value="InterPro"/>
</dbReference>
<keyword evidence="2" id="KW-0238">DNA-binding</keyword>
<dbReference type="InterPro" id="IPR037171">
    <property type="entry name" value="NagB/RpiA_transferase-like"/>
</dbReference>
<dbReference type="SMART" id="SM01134">
    <property type="entry name" value="DeoRC"/>
    <property type="match status" value="1"/>
</dbReference>
<reference evidence="6" key="1">
    <citation type="submission" date="2017-07" db="EMBL/GenBank/DDBJ databases">
        <authorList>
            <person name="Varghese N."/>
            <person name="Submissions S."/>
        </authorList>
    </citation>
    <scope>NUCLEOTIDE SEQUENCE [LARGE SCALE GENOMIC DNA]</scope>
    <source>
        <strain evidence="6">NLAE-zl-C134</strain>
    </source>
</reference>
<dbReference type="AlphaFoldDB" id="A0A316A2P3"/>
<dbReference type="InterPro" id="IPR036388">
    <property type="entry name" value="WH-like_DNA-bd_sf"/>
</dbReference>
<name>A0A316A2P3_9FIRM</name>
<dbReference type="GO" id="GO:0003677">
    <property type="term" value="F:DNA binding"/>
    <property type="evidence" value="ECO:0007669"/>
    <property type="project" value="UniProtKB-KW"/>
</dbReference>
<evidence type="ECO:0000259" key="4">
    <source>
        <dbReference type="PROSITE" id="PS51000"/>
    </source>
</evidence>
<accession>A0A316A2P3</accession>
<dbReference type="Gene3D" id="1.10.10.10">
    <property type="entry name" value="Winged helix-like DNA-binding domain superfamily/Winged helix DNA-binding domain"/>
    <property type="match status" value="1"/>
</dbReference>
<dbReference type="SMART" id="SM00420">
    <property type="entry name" value="HTH_DEOR"/>
    <property type="match status" value="1"/>
</dbReference>
<dbReference type="PANTHER" id="PTHR30363">
    <property type="entry name" value="HTH-TYPE TRANSCRIPTIONAL REGULATOR SRLR-RELATED"/>
    <property type="match status" value="1"/>
</dbReference>
<dbReference type="InterPro" id="IPR018356">
    <property type="entry name" value="Tscrpt_reg_HTH_DeoR_CS"/>
</dbReference>
<evidence type="ECO:0000256" key="2">
    <source>
        <dbReference type="ARBA" id="ARBA00023125"/>
    </source>
</evidence>
<gene>
    <name evidence="5" type="ORF">SAMN05216529_10182</name>
</gene>
<dbReference type="PROSITE" id="PS51000">
    <property type="entry name" value="HTH_DEOR_2"/>
    <property type="match status" value="1"/>
</dbReference>
<dbReference type="EMBL" id="UHJJ01000001">
    <property type="protein sequence ID" value="SUQ12193.1"/>
    <property type="molecule type" value="Genomic_DNA"/>
</dbReference>
<dbReference type="SUPFAM" id="SSF46785">
    <property type="entry name" value="Winged helix' DNA-binding domain"/>
    <property type="match status" value="1"/>
</dbReference>
<protein>
    <submittedName>
        <fullName evidence="5">Transcriptional regulator, DeoR family</fullName>
    </submittedName>
</protein>
<dbReference type="RefSeq" id="WP_109708259.1">
    <property type="nucleotide sequence ID" value="NZ_QGDS01000001.1"/>
</dbReference>
<dbReference type="PROSITE" id="PS00894">
    <property type="entry name" value="HTH_DEOR_1"/>
    <property type="match status" value="1"/>
</dbReference>
<dbReference type="Proteomes" id="UP000254051">
    <property type="component" value="Unassembled WGS sequence"/>
</dbReference>
<keyword evidence="6" id="KW-1185">Reference proteome</keyword>
<sequence>MDKKQKRHNDLISLVNTKERISIKELAGICGVSELTIRRDIQFLEQQGFVQNVRGIVFANEQDRENAIYNLNSAGSENFNTKNEIGLCAAKLIENDDIVIIDNGTTTERLAAHFPEDINATVLCYNINILNHLYMKPNISLIFGGGYFHPQTLMFESKESLELIRRTRAKKVFVSAAGVHNTLGVTCTSTYELESKREILKASMEKILLVDSSKFGQIHKNFICEFSMFDRIITDNKLPAEWKKRIEEAGVECIMAEC</sequence>
<evidence type="ECO:0000313" key="6">
    <source>
        <dbReference type="Proteomes" id="UP000254051"/>
    </source>
</evidence>
<keyword evidence="3" id="KW-0804">Transcription</keyword>
<dbReference type="InterPro" id="IPR050313">
    <property type="entry name" value="Carb_Metab_HTH_regulators"/>
</dbReference>
<evidence type="ECO:0000256" key="3">
    <source>
        <dbReference type="ARBA" id="ARBA00023163"/>
    </source>
</evidence>
<dbReference type="PANTHER" id="PTHR30363:SF8">
    <property type="entry name" value="DEOXYRIBOSE OPERON REPRESSOR"/>
    <property type="match status" value="1"/>
</dbReference>
<keyword evidence="1" id="KW-0805">Transcription regulation</keyword>
<evidence type="ECO:0000313" key="5">
    <source>
        <dbReference type="EMBL" id="SUQ12193.1"/>
    </source>
</evidence>
<dbReference type="InterPro" id="IPR014036">
    <property type="entry name" value="DeoR-like_C"/>
</dbReference>
<dbReference type="OrthoDB" id="9797223at2"/>
<organism evidence="5 6">
    <name type="scientific">Faecalicatena contorta</name>
    <dbReference type="NCBI Taxonomy" id="39482"/>
    <lineage>
        <taxon>Bacteria</taxon>
        <taxon>Bacillati</taxon>
        <taxon>Bacillota</taxon>
        <taxon>Clostridia</taxon>
        <taxon>Lachnospirales</taxon>
        <taxon>Lachnospiraceae</taxon>
        <taxon>Faecalicatena</taxon>
    </lineage>
</organism>
<dbReference type="SUPFAM" id="SSF100950">
    <property type="entry name" value="NagB/RpiA/CoA transferase-like"/>
    <property type="match status" value="1"/>
</dbReference>
<dbReference type="InterPro" id="IPR036390">
    <property type="entry name" value="WH_DNA-bd_sf"/>
</dbReference>
<dbReference type="InterPro" id="IPR001034">
    <property type="entry name" value="DeoR_HTH"/>
</dbReference>
<proteinExistence type="predicted"/>